<sequence length="249" mass="26926">MTSKELYETLRRSLEGVLAEEGMEAERVEINARGLTPEEAIGHTQRTDFPILTGKEVMLMATFRGAMGQAFTDAPARFEGTLRDILSLDLEGDSHARGLFIASLNAVMKALGRADNTVHCKDGGPEFCARHMADWVAETYGAPKIALVGFQPALIGALSQRFPLRVLDLNPDNIGKEKDGCPVLSGEKCREEAVAWADLVLCTGSTLCNGTIVDYLDLDKEVVFFGTTLAGAAPILGLKRACFADESMK</sequence>
<evidence type="ECO:0000259" key="1">
    <source>
        <dbReference type="Pfam" id="PF04016"/>
    </source>
</evidence>
<dbReference type="Proteomes" id="UP000660021">
    <property type="component" value="Unassembled WGS sequence"/>
</dbReference>
<proteinExistence type="predicted"/>
<accession>A0ABR7HSX7</accession>
<name>A0ABR7HSX7_9FIRM</name>
<gene>
    <name evidence="2" type="ORF">H8S34_07145</name>
</gene>
<dbReference type="SUPFAM" id="SSF159713">
    <property type="entry name" value="Dhaf3308-like"/>
    <property type="match status" value="1"/>
</dbReference>
<protein>
    <recommendedName>
        <fullName evidence="1">Putative heavy-metal chelation domain-containing protein</fullName>
    </recommendedName>
</protein>
<evidence type="ECO:0000313" key="3">
    <source>
        <dbReference type="Proteomes" id="UP000660021"/>
    </source>
</evidence>
<feature type="domain" description="Putative heavy-metal chelation" evidence="1">
    <location>
        <begin position="142"/>
        <end position="228"/>
    </location>
</feature>
<organism evidence="2 3">
    <name type="scientific">Pseudoflavonifractor hominis</name>
    <dbReference type="NCBI Taxonomy" id="2763059"/>
    <lineage>
        <taxon>Bacteria</taxon>
        <taxon>Bacillati</taxon>
        <taxon>Bacillota</taxon>
        <taxon>Clostridia</taxon>
        <taxon>Eubacteriales</taxon>
        <taxon>Oscillospiraceae</taxon>
        <taxon>Pseudoflavonifractor</taxon>
    </lineage>
</organism>
<comment type="caution">
    <text evidence="2">The sequence shown here is derived from an EMBL/GenBank/DDBJ whole genome shotgun (WGS) entry which is preliminary data.</text>
</comment>
<dbReference type="InterPro" id="IPR007161">
    <property type="entry name" value="DUF364"/>
</dbReference>
<dbReference type="EMBL" id="JACOPR010000003">
    <property type="protein sequence ID" value="MBC5730610.1"/>
    <property type="molecule type" value="Genomic_DNA"/>
</dbReference>
<dbReference type="Pfam" id="PF04016">
    <property type="entry name" value="DUF364"/>
    <property type="match status" value="1"/>
</dbReference>
<dbReference type="Gene3D" id="3.40.50.11590">
    <property type="match status" value="1"/>
</dbReference>
<dbReference type="RefSeq" id="WP_186963484.1">
    <property type="nucleotide sequence ID" value="NZ_JACOPR010000003.1"/>
</dbReference>
<evidence type="ECO:0000313" key="2">
    <source>
        <dbReference type="EMBL" id="MBC5730610.1"/>
    </source>
</evidence>
<keyword evidence="3" id="KW-1185">Reference proteome</keyword>
<reference evidence="2 3" key="1">
    <citation type="submission" date="2020-08" db="EMBL/GenBank/DDBJ databases">
        <title>Genome public.</title>
        <authorList>
            <person name="Liu C."/>
            <person name="Sun Q."/>
        </authorList>
    </citation>
    <scope>NUCLEOTIDE SEQUENCE [LARGE SCALE GENOMIC DNA]</scope>
    <source>
        <strain evidence="2 3">New-38</strain>
    </source>
</reference>